<reference evidence="1" key="1">
    <citation type="submission" date="2011-03" db="EMBL/GenBank/DDBJ databases">
        <authorList>
            <person name="Lee H."/>
        </authorList>
    </citation>
    <scope>NUCLEOTIDE SEQUENCE</scope>
    <source>
        <strain evidence="1">MOTT90</strain>
        <plasmid evidence="1">pM90</plasmid>
    </source>
</reference>
<dbReference type="RefSeq" id="WP_015388966.1">
    <property type="nucleotide sequence ID" value="NZ_JF699753.1"/>
</dbReference>
<sequence>MTSGDREDEHRRGITLAQIKRAGLYTRPTSPGYRQAMLDMVERGRDDAGRIGDTERPQR</sequence>
<name>A0A1L1VIC9_9MYCO</name>
<evidence type="ECO:0000313" key="1">
    <source>
        <dbReference type="EMBL" id="AFQ68259.1"/>
    </source>
</evidence>
<proteinExistence type="predicted"/>
<keyword evidence="1" id="KW-0614">Plasmid</keyword>
<dbReference type="AlphaFoldDB" id="A0A1L1VIC9"/>
<organism evidence="1">
    <name type="scientific">Mycobacterium sp. MOTT-90</name>
    <dbReference type="NCBI Taxonomy" id="1069227"/>
    <lineage>
        <taxon>Bacteria</taxon>
        <taxon>Bacillati</taxon>
        <taxon>Actinomycetota</taxon>
        <taxon>Actinomycetes</taxon>
        <taxon>Mycobacteriales</taxon>
        <taxon>Mycobacteriaceae</taxon>
        <taxon>Mycobacterium</taxon>
    </lineage>
</organism>
<dbReference type="EMBL" id="JF699753">
    <property type="protein sequence ID" value="AFQ68259.1"/>
    <property type="molecule type" value="Genomic_DNA"/>
</dbReference>
<geneLocation type="plasmid" evidence="1">
    <name>pM90</name>
</geneLocation>
<accession>A0A1L1VIC9</accession>
<protein>
    <submittedName>
        <fullName evidence="1">Uncharacterized protein</fullName>
    </submittedName>
</protein>